<accession>A0A914RN27</accession>
<dbReference type="WBParaSite" id="PEQ_0000779701-mRNA-1">
    <property type="protein sequence ID" value="PEQ_0000779701-mRNA-1"/>
    <property type="gene ID" value="PEQ_0000779701"/>
</dbReference>
<name>A0A914RN27_PAREQ</name>
<evidence type="ECO:0000313" key="2">
    <source>
        <dbReference type="WBParaSite" id="PEQ_0000779701-mRNA-1"/>
    </source>
</evidence>
<organism evidence="1 2">
    <name type="scientific">Parascaris equorum</name>
    <name type="common">Equine roundworm</name>
    <dbReference type="NCBI Taxonomy" id="6256"/>
    <lineage>
        <taxon>Eukaryota</taxon>
        <taxon>Metazoa</taxon>
        <taxon>Ecdysozoa</taxon>
        <taxon>Nematoda</taxon>
        <taxon>Chromadorea</taxon>
        <taxon>Rhabditida</taxon>
        <taxon>Spirurina</taxon>
        <taxon>Ascaridomorpha</taxon>
        <taxon>Ascaridoidea</taxon>
        <taxon>Ascarididae</taxon>
        <taxon>Parascaris</taxon>
    </lineage>
</organism>
<sequence>MNKLYASRVQYASPMPYMDEEVLIMDQEGLIWFGSVNDAPERLKRVKCVGDVQLICPSDHPRIIYAADAGNVWMIDLRDGTSHEHDEEEWKRIGEVIEDAGYCDFARQS</sequence>
<proteinExistence type="predicted"/>
<dbReference type="AlphaFoldDB" id="A0A914RN27"/>
<evidence type="ECO:0000313" key="1">
    <source>
        <dbReference type="Proteomes" id="UP000887564"/>
    </source>
</evidence>
<protein>
    <submittedName>
        <fullName evidence="2">Uncharacterized protein</fullName>
    </submittedName>
</protein>
<reference evidence="2" key="1">
    <citation type="submission" date="2022-11" db="UniProtKB">
        <authorList>
            <consortium name="WormBaseParasite"/>
        </authorList>
    </citation>
    <scope>IDENTIFICATION</scope>
</reference>
<keyword evidence="1" id="KW-1185">Reference proteome</keyword>
<dbReference type="Proteomes" id="UP000887564">
    <property type="component" value="Unplaced"/>
</dbReference>